<gene>
    <name evidence="2" type="ORF">NDK47_21235</name>
</gene>
<dbReference type="Proteomes" id="UP001056500">
    <property type="component" value="Chromosome"/>
</dbReference>
<dbReference type="RefSeq" id="WP_251871754.1">
    <property type="nucleotide sequence ID" value="NZ_CP098755.1"/>
</dbReference>
<protein>
    <submittedName>
        <fullName evidence="2">Uncharacterized protein</fullName>
    </submittedName>
</protein>
<sequence>MPEQSVSTTYSFDERNRLRSSRNETTGANPGIGASHRTVNGLGQREVEGVIVVLQNGVKIIATMVTS</sequence>
<dbReference type="EMBL" id="CP098755">
    <property type="protein sequence ID" value="USG64642.1"/>
    <property type="molecule type" value="Genomic_DNA"/>
</dbReference>
<feature type="compositionally biased region" description="Polar residues" evidence="1">
    <location>
        <begin position="1"/>
        <end position="11"/>
    </location>
</feature>
<organism evidence="2 3">
    <name type="scientific">Brevibacillus ruminantium</name>
    <dbReference type="NCBI Taxonomy" id="2950604"/>
    <lineage>
        <taxon>Bacteria</taxon>
        <taxon>Bacillati</taxon>
        <taxon>Bacillota</taxon>
        <taxon>Bacilli</taxon>
        <taxon>Bacillales</taxon>
        <taxon>Paenibacillaceae</taxon>
        <taxon>Brevibacillus</taxon>
    </lineage>
</organism>
<evidence type="ECO:0000313" key="3">
    <source>
        <dbReference type="Proteomes" id="UP001056500"/>
    </source>
</evidence>
<proteinExistence type="predicted"/>
<evidence type="ECO:0000256" key="1">
    <source>
        <dbReference type="SAM" id="MobiDB-lite"/>
    </source>
</evidence>
<accession>A0ABY4WC53</accession>
<evidence type="ECO:0000313" key="2">
    <source>
        <dbReference type="EMBL" id="USG64642.1"/>
    </source>
</evidence>
<reference evidence="2" key="1">
    <citation type="submission" date="2022-06" db="EMBL/GenBank/DDBJ databases">
        <title>Genome sequencing of Brevibacillus sp. BB3-R1.</title>
        <authorList>
            <person name="Heo J."/>
            <person name="Lee D."/>
            <person name="Won M."/>
            <person name="Han B.-H."/>
            <person name="Hong S.-B."/>
            <person name="Kwon S.-W."/>
        </authorList>
    </citation>
    <scope>NUCLEOTIDE SEQUENCE</scope>
    <source>
        <strain evidence="2">BB3-R1</strain>
    </source>
</reference>
<name>A0ABY4WC53_9BACL</name>
<feature type="region of interest" description="Disordered" evidence="1">
    <location>
        <begin position="1"/>
        <end position="39"/>
    </location>
</feature>
<keyword evidence="3" id="KW-1185">Reference proteome</keyword>